<dbReference type="Pfam" id="PF00691">
    <property type="entry name" value="OmpA"/>
    <property type="match status" value="1"/>
</dbReference>
<dbReference type="SMART" id="SM00028">
    <property type="entry name" value="TPR"/>
    <property type="match status" value="2"/>
</dbReference>
<dbReference type="SUPFAM" id="SSF49464">
    <property type="entry name" value="Carboxypeptidase regulatory domain-like"/>
    <property type="match status" value="1"/>
</dbReference>
<keyword evidence="7" id="KW-1185">Reference proteome</keyword>
<dbReference type="PANTHER" id="PTHR30329:SF21">
    <property type="entry name" value="LIPOPROTEIN YIAD-RELATED"/>
    <property type="match status" value="1"/>
</dbReference>
<name>A0ABV8PXF6_9BACT</name>
<keyword evidence="3" id="KW-0998">Cell outer membrane</keyword>
<dbReference type="InterPro" id="IPR008969">
    <property type="entry name" value="CarboxyPept-like_regulatory"/>
</dbReference>
<dbReference type="SUPFAM" id="SSF82171">
    <property type="entry name" value="DPP6 N-terminal domain-like"/>
    <property type="match status" value="1"/>
</dbReference>
<dbReference type="RefSeq" id="WP_379013283.1">
    <property type="nucleotide sequence ID" value="NZ_JBHSDC010000012.1"/>
</dbReference>
<dbReference type="PROSITE" id="PS51123">
    <property type="entry name" value="OMPA_2"/>
    <property type="match status" value="1"/>
</dbReference>
<dbReference type="InterPro" id="IPR011990">
    <property type="entry name" value="TPR-like_helical_dom_sf"/>
</dbReference>
<dbReference type="InterPro" id="IPR011042">
    <property type="entry name" value="6-blade_b-propeller_TolB-like"/>
</dbReference>
<keyword evidence="2 4" id="KW-0472">Membrane</keyword>
<dbReference type="PANTHER" id="PTHR30329">
    <property type="entry name" value="STATOR ELEMENT OF FLAGELLAR MOTOR COMPLEX"/>
    <property type="match status" value="1"/>
</dbReference>
<comment type="caution">
    <text evidence="6">The sequence shown here is derived from an EMBL/GenBank/DDBJ whole genome shotgun (WGS) entry which is preliminary data.</text>
</comment>
<dbReference type="Pfam" id="PF14559">
    <property type="entry name" value="TPR_19"/>
    <property type="match status" value="1"/>
</dbReference>
<dbReference type="PRINTS" id="PR01021">
    <property type="entry name" value="OMPADOMAIN"/>
</dbReference>
<evidence type="ECO:0000313" key="7">
    <source>
        <dbReference type="Proteomes" id="UP001595906"/>
    </source>
</evidence>
<dbReference type="Proteomes" id="UP001595906">
    <property type="component" value="Unassembled WGS sequence"/>
</dbReference>
<accession>A0ABV8PXF6</accession>
<evidence type="ECO:0000256" key="2">
    <source>
        <dbReference type="ARBA" id="ARBA00023136"/>
    </source>
</evidence>
<evidence type="ECO:0000256" key="3">
    <source>
        <dbReference type="ARBA" id="ARBA00023237"/>
    </source>
</evidence>
<gene>
    <name evidence="6" type="ORF">ACFOW1_07380</name>
</gene>
<dbReference type="CDD" id="cd07185">
    <property type="entry name" value="OmpA_C-like"/>
    <property type="match status" value="1"/>
</dbReference>
<dbReference type="InterPro" id="IPR019734">
    <property type="entry name" value="TPR_rpt"/>
</dbReference>
<protein>
    <submittedName>
        <fullName evidence="6">OmpA family protein</fullName>
    </submittedName>
</protein>
<evidence type="ECO:0000256" key="1">
    <source>
        <dbReference type="ARBA" id="ARBA00004442"/>
    </source>
</evidence>
<dbReference type="InterPro" id="IPR050330">
    <property type="entry name" value="Bact_OuterMem_StrucFunc"/>
</dbReference>
<dbReference type="Gene3D" id="2.120.10.30">
    <property type="entry name" value="TolB, C-terminal domain"/>
    <property type="match status" value="1"/>
</dbReference>
<feature type="domain" description="OmpA-like" evidence="5">
    <location>
        <begin position="520"/>
        <end position="636"/>
    </location>
</feature>
<dbReference type="Gene3D" id="1.25.40.10">
    <property type="entry name" value="Tetratricopeptide repeat domain"/>
    <property type="match status" value="1"/>
</dbReference>
<reference evidence="7" key="1">
    <citation type="journal article" date="2019" name="Int. J. Syst. Evol. Microbiol.">
        <title>The Global Catalogue of Microorganisms (GCM) 10K type strain sequencing project: providing services to taxonomists for standard genome sequencing and annotation.</title>
        <authorList>
            <consortium name="The Broad Institute Genomics Platform"/>
            <consortium name="The Broad Institute Genome Sequencing Center for Infectious Disease"/>
            <person name="Wu L."/>
            <person name="Ma J."/>
        </authorList>
    </citation>
    <scope>NUCLEOTIDE SEQUENCE [LARGE SCALE GENOMIC DNA]</scope>
    <source>
        <strain evidence="7">CECT 8010</strain>
    </source>
</reference>
<dbReference type="Gene3D" id="3.30.1330.60">
    <property type="entry name" value="OmpA-like domain"/>
    <property type="match status" value="1"/>
</dbReference>
<evidence type="ECO:0000256" key="4">
    <source>
        <dbReference type="PROSITE-ProRule" id="PRU00473"/>
    </source>
</evidence>
<dbReference type="InterPro" id="IPR011659">
    <property type="entry name" value="WD40"/>
</dbReference>
<proteinExistence type="predicted"/>
<dbReference type="SUPFAM" id="SSF48452">
    <property type="entry name" value="TPR-like"/>
    <property type="match status" value="1"/>
</dbReference>
<dbReference type="InterPro" id="IPR006665">
    <property type="entry name" value="OmpA-like"/>
</dbReference>
<organism evidence="6 7">
    <name type="scientific">Parasediminibacterium paludis</name>
    <dbReference type="NCBI Taxonomy" id="908966"/>
    <lineage>
        <taxon>Bacteria</taxon>
        <taxon>Pseudomonadati</taxon>
        <taxon>Bacteroidota</taxon>
        <taxon>Chitinophagia</taxon>
        <taxon>Chitinophagales</taxon>
        <taxon>Chitinophagaceae</taxon>
        <taxon>Parasediminibacterium</taxon>
    </lineage>
</organism>
<dbReference type="InterPro" id="IPR006664">
    <property type="entry name" value="OMP_bac"/>
</dbReference>
<evidence type="ECO:0000313" key="6">
    <source>
        <dbReference type="EMBL" id="MFC4231706.1"/>
    </source>
</evidence>
<dbReference type="EMBL" id="JBHSDC010000012">
    <property type="protein sequence ID" value="MFC4231706.1"/>
    <property type="molecule type" value="Genomic_DNA"/>
</dbReference>
<dbReference type="SUPFAM" id="SSF103088">
    <property type="entry name" value="OmpA-like"/>
    <property type="match status" value="1"/>
</dbReference>
<evidence type="ECO:0000259" key="5">
    <source>
        <dbReference type="PROSITE" id="PS51123"/>
    </source>
</evidence>
<comment type="subcellular location">
    <subcellularLocation>
        <location evidence="1">Cell outer membrane</location>
    </subcellularLocation>
</comment>
<dbReference type="InterPro" id="IPR036737">
    <property type="entry name" value="OmpA-like_sf"/>
</dbReference>
<dbReference type="Pfam" id="PF07676">
    <property type="entry name" value="PD40"/>
    <property type="match status" value="3"/>
</dbReference>
<sequence length="636" mass="71047">MKPFFLILAIALSYTSFSQTYNPDKVNKKALLVYQKAMEHLGYGEYKEAIPDLEKCIAIDKNYVDAYLSLAGAYGELKNYKAAIANYELAREKDSMYFKLYNLPYSINLAGEGRFEEALAAINAFATTPNLGERSLKSLKYRKDCYTFAINYQQKHPPNNYIFNPINLGDSINTERSEYFPSLTVNDSLLVFTRREGGGEYFYKANITNPEVLPKAVKIAGDINDEPFKGAISVSADGEWMIFAGNIGNNSHDNFDLYICYATPTGWSEPQNLDSNINTGYWESAPSLSPDKRALYFSSNRPGGYGGADLYVSYRDEKGNWSKAINMGPDVNTLGDETAPYIHADNQTLYFTSSGLPGYGGTDIFIMRKGLGGAWSIPENLGYPINTIENEGSLAVAPNGVSAYYASDRSDSRGGLDLYKFDLRADVQPYKTLYVKGFVYDKSSSKGLPSNVELIDNNTGKTLMNVQTDETGFYFVTLPVKKDYTFAVNRKGYLYFSKLYELSSKIADSIYKEDIYLQPIELNKITTLNNIQFENNSYQLKAVSKIELDKLLQLLTDNPTIKIEVDGHTDNVGKAEDNLKLSTNRAKTVVDYLIEKGIAPQRLQYKGFGATKPLADNATEAGRSTNRRTEFTVVGM</sequence>